<sequence>MSLSPTRQIAQRIVTRVRKSRLLSVASALAFTTLLSLVPLLTVVFAILSMFPFFFEWRDEIEAFLYNNLVPATGDVVKSYLQEFAGQAGTLTGLGLAGL</sequence>
<evidence type="ECO:0000256" key="6">
    <source>
        <dbReference type="SAM" id="Phobius"/>
    </source>
</evidence>
<evidence type="ECO:0000313" key="7">
    <source>
        <dbReference type="EMBL" id="SVB96845.1"/>
    </source>
</evidence>
<gene>
    <name evidence="7" type="ORF">METZ01_LOCUS249699</name>
</gene>
<organism evidence="7">
    <name type="scientific">marine metagenome</name>
    <dbReference type="NCBI Taxonomy" id="408172"/>
    <lineage>
        <taxon>unclassified sequences</taxon>
        <taxon>metagenomes</taxon>
        <taxon>ecological metagenomes</taxon>
    </lineage>
</organism>
<keyword evidence="2" id="KW-1003">Cell membrane</keyword>
<name>A0A382IBV1_9ZZZZ</name>
<keyword evidence="3 6" id="KW-0812">Transmembrane</keyword>
<proteinExistence type="predicted"/>
<accession>A0A382IBV1</accession>
<evidence type="ECO:0000256" key="5">
    <source>
        <dbReference type="ARBA" id="ARBA00023136"/>
    </source>
</evidence>
<dbReference type="NCBIfam" id="TIGR00765">
    <property type="entry name" value="yihY_not_rbn"/>
    <property type="match status" value="1"/>
</dbReference>
<protein>
    <submittedName>
        <fullName evidence="7">Uncharacterized protein</fullName>
    </submittedName>
</protein>
<dbReference type="GO" id="GO:0005886">
    <property type="term" value="C:plasma membrane"/>
    <property type="evidence" value="ECO:0007669"/>
    <property type="project" value="UniProtKB-SubCell"/>
</dbReference>
<dbReference type="InterPro" id="IPR017039">
    <property type="entry name" value="Virul_fac_BrkB"/>
</dbReference>
<feature type="non-terminal residue" evidence="7">
    <location>
        <position position="99"/>
    </location>
</feature>
<evidence type="ECO:0000256" key="4">
    <source>
        <dbReference type="ARBA" id="ARBA00022989"/>
    </source>
</evidence>
<dbReference type="Pfam" id="PF03631">
    <property type="entry name" value="Virul_fac_BrkB"/>
    <property type="match status" value="1"/>
</dbReference>
<dbReference type="PANTHER" id="PTHR30213">
    <property type="entry name" value="INNER MEMBRANE PROTEIN YHJD"/>
    <property type="match status" value="1"/>
</dbReference>
<keyword evidence="5 6" id="KW-0472">Membrane</keyword>
<evidence type="ECO:0000256" key="1">
    <source>
        <dbReference type="ARBA" id="ARBA00004651"/>
    </source>
</evidence>
<keyword evidence="4 6" id="KW-1133">Transmembrane helix</keyword>
<dbReference type="AlphaFoldDB" id="A0A382IBV1"/>
<comment type="subcellular location">
    <subcellularLocation>
        <location evidence="1">Cell membrane</location>
        <topology evidence="1">Multi-pass membrane protein</topology>
    </subcellularLocation>
</comment>
<reference evidence="7" key="1">
    <citation type="submission" date="2018-05" db="EMBL/GenBank/DDBJ databases">
        <authorList>
            <person name="Lanie J.A."/>
            <person name="Ng W.-L."/>
            <person name="Kazmierczak K.M."/>
            <person name="Andrzejewski T.M."/>
            <person name="Davidsen T.M."/>
            <person name="Wayne K.J."/>
            <person name="Tettelin H."/>
            <person name="Glass J.I."/>
            <person name="Rusch D."/>
            <person name="Podicherti R."/>
            <person name="Tsui H.-C.T."/>
            <person name="Winkler M.E."/>
        </authorList>
    </citation>
    <scope>NUCLEOTIDE SEQUENCE</scope>
</reference>
<evidence type="ECO:0000256" key="2">
    <source>
        <dbReference type="ARBA" id="ARBA00022475"/>
    </source>
</evidence>
<dbReference type="EMBL" id="UINC01066292">
    <property type="protein sequence ID" value="SVB96845.1"/>
    <property type="molecule type" value="Genomic_DNA"/>
</dbReference>
<evidence type="ECO:0000256" key="3">
    <source>
        <dbReference type="ARBA" id="ARBA00022692"/>
    </source>
</evidence>
<feature type="transmembrane region" description="Helical" evidence="6">
    <location>
        <begin position="21"/>
        <end position="48"/>
    </location>
</feature>
<dbReference type="PANTHER" id="PTHR30213:SF0">
    <property type="entry name" value="UPF0761 MEMBRANE PROTEIN YIHY"/>
    <property type="match status" value="1"/>
</dbReference>